<comment type="caution">
    <text evidence="1">The sequence shown here is derived from an EMBL/GenBank/DDBJ whole genome shotgun (WGS) entry which is preliminary data.</text>
</comment>
<organism evidence="1 2">
    <name type="scientific">Cetraspora pellucida</name>
    <dbReference type="NCBI Taxonomy" id="1433469"/>
    <lineage>
        <taxon>Eukaryota</taxon>
        <taxon>Fungi</taxon>
        <taxon>Fungi incertae sedis</taxon>
        <taxon>Mucoromycota</taxon>
        <taxon>Glomeromycotina</taxon>
        <taxon>Glomeromycetes</taxon>
        <taxon>Diversisporales</taxon>
        <taxon>Gigasporaceae</taxon>
        <taxon>Cetraspora</taxon>
    </lineage>
</organism>
<evidence type="ECO:0000313" key="1">
    <source>
        <dbReference type="EMBL" id="CAG8620788.1"/>
    </source>
</evidence>
<keyword evidence="2" id="KW-1185">Reference proteome</keyword>
<name>A0ACA9MXQ2_9GLOM</name>
<feature type="non-terminal residue" evidence="1">
    <location>
        <position position="1"/>
    </location>
</feature>
<sequence>VYCIRKRRLQLCTFLKHQKSLSGERRKLSWNTLIELEHPYKVGTPL</sequence>
<evidence type="ECO:0000313" key="2">
    <source>
        <dbReference type="Proteomes" id="UP000789366"/>
    </source>
</evidence>
<dbReference type="EMBL" id="CAJVPW010010939">
    <property type="protein sequence ID" value="CAG8620788.1"/>
    <property type="molecule type" value="Genomic_DNA"/>
</dbReference>
<accession>A0ACA9MXQ2</accession>
<dbReference type="Proteomes" id="UP000789366">
    <property type="component" value="Unassembled WGS sequence"/>
</dbReference>
<reference evidence="1" key="1">
    <citation type="submission" date="2021-06" db="EMBL/GenBank/DDBJ databases">
        <authorList>
            <person name="Kallberg Y."/>
            <person name="Tangrot J."/>
            <person name="Rosling A."/>
        </authorList>
    </citation>
    <scope>NUCLEOTIDE SEQUENCE</scope>
    <source>
        <strain evidence="1">28 12/20/2015</strain>
    </source>
</reference>
<protein>
    <submittedName>
        <fullName evidence="1">13037_t:CDS:1</fullName>
    </submittedName>
</protein>
<gene>
    <name evidence="1" type="ORF">SPELUC_LOCUS7858</name>
</gene>
<proteinExistence type="predicted"/>